<accession>A0A927ZRS3</accession>
<dbReference type="SUPFAM" id="SSF103515">
    <property type="entry name" value="Autotransporter"/>
    <property type="match status" value="1"/>
</dbReference>
<evidence type="ECO:0000313" key="4">
    <source>
        <dbReference type="Proteomes" id="UP000761380"/>
    </source>
</evidence>
<gene>
    <name evidence="3" type="ORF">E7201_08655</name>
</gene>
<comment type="caution">
    <text evidence="3">The sequence shown here is derived from an EMBL/GenBank/DDBJ whole genome shotgun (WGS) entry which is preliminary data.</text>
</comment>
<evidence type="ECO:0000259" key="2">
    <source>
        <dbReference type="PROSITE" id="PS51208"/>
    </source>
</evidence>
<evidence type="ECO:0000313" key="3">
    <source>
        <dbReference type="EMBL" id="MBE6093216.1"/>
    </source>
</evidence>
<reference evidence="3" key="1">
    <citation type="submission" date="2019-04" db="EMBL/GenBank/DDBJ databases">
        <title>Evolution of Biomass-Degrading Anaerobic Consortia Revealed by Metagenomics.</title>
        <authorList>
            <person name="Peng X."/>
        </authorList>
    </citation>
    <scope>NUCLEOTIDE SEQUENCE</scope>
    <source>
        <strain evidence="3">SIG240</strain>
    </source>
</reference>
<dbReference type="InterPro" id="IPR036709">
    <property type="entry name" value="Autotransporte_beta_dom_sf"/>
</dbReference>
<proteinExistence type="predicted"/>
<feature type="chain" id="PRO_5039103872" evidence="1">
    <location>
        <begin position="16"/>
        <end position="1478"/>
    </location>
</feature>
<sequence>MAVAVYLSSGSLALAAETSGAGAGTGTGSGTGSGTGTSVTRNVLINKDNNDMVTITAVAPTGAVLDPAAGTTGVTSLTITGGTWNDWYTMAGGYSANAGNTVNGYSLTLDGVKSSGSHIQILAGGWGDSTVSNNTLTVKDGTSVTVTQGMAGGMGNSAEGNVIMIEGGTVNISRYTTTLSGLVGGISYGGDAKTNFVDISGGTVESNAIAAGYATGETNQTVSGNKAAVHGGTVGASSPTALVGGFAGALGSKVSSTLRVTDNGAVLTGGTLTGGVVGGAGIGSNTKVTNNHVLVSGGTFTGGSNSYTGAFIPGAIIGGAAYDGATATGNIVEITGGKISGYVMGGLGSAASSSVAAATVSGNTVALSGTASTLDLADARLYGSALYSVGNITTTGAGGDNTLKLATQGVSAKNIHNFQNIQVDFSQLSAAPMLTLTMGETLLDGAKFTKTGELADPVIGATGLVYPVLRNTNGISGMSAESETWQAAGNYNYRFAADSTSTTINAEIFKQGSNTTAVDAEVTGDVYGGRAMVGTSNSDSNTLTVNAKVNGNAYGGYSNGGEAKNNTVAVTGTTITGNVYGGFSNSNSAATGNVVTLKNDTIGGSVYGGNNSNYTGNQLNISGVNTVGQTVGNFETIVLAADTAWNPGSTVLTANKFTNIGALDISQAANVQAAATNGTMTLLASGTEHDFDKLSLKYYDGQSANLTADHSSQVVKSVNSGDIDFGNGTTYGKTLTHTVSLDTANSNKNVLYTVTSKEGISLANWDGTAAAVSGVTGTNIPVATGSFAAPAAAEQVILTADTANFFGEVTGERAYTSGAFSTNMDNGVTLSGTKYGGVKKSDDGKKLTYYAETSSLASIDLANWNGTAASAVPAGWKAADTITVSTDGMKNLPGTTTDILTKNTTFDFAKATVTGSNAYADTAFTESEKGAQTGSVSLTGTKSSGVRVKEDKSAIEYVAEKRNVTGIALTETAFVKDTTVLARNGASYNYAGAQLDSSKFAVTFASPLEVKAGDSMTLLAANDTLPNLVLPQNMQTTNYQNATLAAASGISIDGQILGSIGQSGSSITYTTAANKATSLTFGDVEWKDTGAVLDHNTTLAHVSFEGAAVDTSNIKFTNLETQEAGKSTVLVENFGSTAGTITGEAYQVGSGLKGKGKASLENGNLLFTTETRTGATEAAHNTVMGAMASVAALSAGNSFIGNAAAGLGQSENTGSDGVAVYAQFGGGTNRQETGSHVNTNTWNAILAVGHKNEKKRGSFEYGVFFEYGRGNYTTHNGAERGDGSMHYTGGGVLTKWKAPTGFYVEGSLRGGNVKDDARNVLRDAAGNSSGYNTSAGYWGLHFGVGREIAVGKGRTVDVYGKYFFNRRNGVNFDAAGNHYDLDAVNSNVLRVGSRYTVKREKWNFYGGLAYEYEFGGEATGRVDGASIRSADIGGGSVFGEIGAKIVPGESRWGLDLFVHGFAGKKRGVSGGVSVAYKF</sequence>
<keyword evidence="1" id="KW-0732">Signal</keyword>
<dbReference type="PROSITE" id="PS51208">
    <property type="entry name" value="AUTOTRANSPORTER"/>
    <property type="match status" value="1"/>
</dbReference>
<dbReference type="Gene3D" id="2.40.128.130">
    <property type="entry name" value="Autotransporter beta-domain"/>
    <property type="match status" value="1"/>
</dbReference>
<dbReference type="InterPro" id="IPR005546">
    <property type="entry name" value="Autotransporte_beta"/>
</dbReference>
<evidence type="ECO:0000256" key="1">
    <source>
        <dbReference type="SAM" id="SignalP"/>
    </source>
</evidence>
<organism evidence="3 4">
    <name type="scientific">Selenomonas ruminantium</name>
    <dbReference type="NCBI Taxonomy" id="971"/>
    <lineage>
        <taxon>Bacteria</taxon>
        <taxon>Bacillati</taxon>
        <taxon>Bacillota</taxon>
        <taxon>Negativicutes</taxon>
        <taxon>Selenomonadales</taxon>
        <taxon>Selenomonadaceae</taxon>
        <taxon>Selenomonas</taxon>
    </lineage>
</organism>
<name>A0A927ZRS3_SELRU</name>
<dbReference type="EMBL" id="SVBY01000063">
    <property type="protein sequence ID" value="MBE6093216.1"/>
    <property type="molecule type" value="Genomic_DNA"/>
</dbReference>
<feature type="domain" description="Autotransporter" evidence="2">
    <location>
        <begin position="1213"/>
        <end position="1478"/>
    </location>
</feature>
<dbReference type="Proteomes" id="UP000761380">
    <property type="component" value="Unassembled WGS sequence"/>
</dbReference>
<protein>
    <submittedName>
        <fullName evidence="3">Autotransporter outer membrane beta-barrel domain-containing protein</fullName>
    </submittedName>
</protein>
<feature type="signal peptide" evidence="1">
    <location>
        <begin position="1"/>
        <end position="15"/>
    </location>
</feature>